<dbReference type="EMBL" id="JBANRG010000002">
    <property type="protein sequence ID" value="KAK7470613.1"/>
    <property type="molecule type" value="Genomic_DNA"/>
</dbReference>
<feature type="signal peptide" evidence="3">
    <location>
        <begin position="1"/>
        <end position="17"/>
    </location>
</feature>
<keyword evidence="2" id="KW-0812">Transmembrane</keyword>
<feature type="compositionally biased region" description="Low complexity" evidence="1">
    <location>
        <begin position="486"/>
        <end position="504"/>
    </location>
</feature>
<comment type="caution">
    <text evidence="4">The sequence shown here is derived from an EMBL/GenBank/DDBJ whole genome shotgun (WGS) entry which is preliminary data.</text>
</comment>
<feature type="compositionally biased region" description="Low complexity" evidence="1">
    <location>
        <begin position="556"/>
        <end position="573"/>
    </location>
</feature>
<feature type="compositionally biased region" description="Basic and acidic residues" evidence="1">
    <location>
        <begin position="683"/>
        <end position="696"/>
    </location>
</feature>
<gene>
    <name evidence="4" type="ORF">VKT23_002037</name>
</gene>
<keyword evidence="2" id="KW-1133">Transmembrane helix</keyword>
<feature type="region of interest" description="Disordered" evidence="1">
    <location>
        <begin position="155"/>
        <end position="266"/>
    </location>
</feature>
<proteinExistence type="predicted"/>
<feature type="transmembrane region" description="Helical" evidence="2">
    <location>
        <begin position="27"/>
        <end position="49"/>
    </location>
</feature>
<sequence>MSRRVLLPLVYPVLASALPTTNHGLDYSGSACLAIVLTLVSVLSVLYVVKRVYMNHRRAHIIHRAPAPCPSIQSSQRSSKSFFYFSEKDKSFKLNHTAFWVGLLGSPRWETSIRASHESKPRYPFIHRIHPKTSYQKTSSSFGSRLSVTEFGARRRYSSSKSGTVTSRALSSTLQSSTRTVVPSVQLPAYPADARTAPSSEKARRRSLPAQRQSSEHIIERKKRHSSLNGVNRDRASNPHTRSSWIRRADPPSRLEAETSPLSPKDISFLDFPPGFTIGSKSKKYTPGAASSHPSSSISATHREFEGKGFISHPYALVPKNPTGDWEVLPTSVSNPLLCDHEPTPQSPIALPAPCLVAPASYAAQMPCSPKVAATLPRRRPKARTPSVRSRKSPPIGPSPLRIMTLPERSTTELCTLANNHARSSKSEFTLTQALAQESSSGPKRDMYSQLGIGYPSVWGIDKKEVSPDQIQVATESEIDTSNAGPSHTTTPTSPAISITNSPSCHQDQAADVMLDFIRELVEETSQWDSSLYMDDGFKALIQDSTSRINLSVQAPESPRSSPSVHPSPSPSSDNLGLRSPKSPKSPQSFTISVSRSSVDMDQVGVLDFDLEVYRMEGMPVLPTVSSSNIHIPMVSPSNSVFESESDLGDYHQVESASNFIHGQPLSILEEANEGEDGDDGDVDRNGNVHKDHDAEQGADIGLAV</sequence>
<keyword evidence="2" id="KW-0472">Membrane</keyword>
<evidence type="ECO:0000256" key="2">
    <source>
        <dbReference type="SAM" id="Phobius"/>
    </source>
</evidence>
<name>A0ABR1K683_9AGAR</name>
<dbReference type="Proteomes" id="UP001498398">
    <property type="component" value="Unassembled WGS sequence"/>
</dbReference>
<feature type="region of interest" description="Disordered" evidence="1">
    <location>
        <begin position="551"/>
        <end position="594"/>
    </location>
</feature>
<protein>
    <submittedName>
        <fullName evidence="4">Uncharacterized protein</fullName>
    </submittedName>
</protein>
<evidence type="ECO:0000256" key="3">
    <source>
        <dbReference type="SAM" id="SignalP"/>
    </source>
</evidence>
<feature type="region of interest" description="Disordered" evidence="1">
    <location>
        <begin position="476"/>
        <end position="505"/>
    </location>
</feature>
<feature type="region of interest" description="Disordered" evidence="1">
    <location>
        <begin position="672"/>
        <end position="705"/>
    </location>
</feature>
<accession>A0ABR1K683</accession>
<feature type="compositionally biased region" description="Acidic residues" evidence="1">
    <location>
        <begin position="672"/>
        <end position="682"/>
    </location>
</feature>
<keyword evidence="5" id="KW-1185">Reference proteome</keyword>
<reference evidence="4 5" key="1">
    <citation type="submission" date="2024-01" db="EMBL/GenBank/DDBJ databases">
        <title>A draft genome for the cacao thread blight pathogen Marasmiellus scandens.</title>
        <authorList>
            <person name="Baruah I.K."/>
            <person name="Leung J."/>
            <person name="Bukari Y."/>
            <person name="Amoako-Attah I."/>
            <person name="Meinhardt L.W."/>
            <person name="Bailey B.A."/>
            <person name="Cohen S.P."/>
        </authorList>
    </citation>
    <scope>NUCLEOTIDE SEQUENCE [LARGE SCALE GENOMIC DNA]</scope>
    <source>
        <strain evidence="4 5">GH-19</strain>
    </source>
</reference>
<keyword evidence="3" id="KW-0732">Signal</keyword>
<evidence type="ECO:0000256" key="1">
    <source>
        <dbReference type="SAM" id="MobiDB-lite"/>
    </source>
</evidence>
<feature type="region of interest" description="Disordered" evidence="1">
    <location>
        <begin position="377"/>
        <end position="403"/>
    </location>
</feature>
<evidence type="ECO:0000313" key="5">
    <source>
        <dbReference type="Proteomes" id="UP001498398"/>
    </source>
</evidence>
<feature type="compositionally biased region" description="Polar residues" evidence="1">
    <location>
        <begin position="583"/>
        <end position="594"/>
    </location>
</feature>
<feature type="chain" id="PRO_5047246494" evidence="3">
    <location>
        <begin position="18"/>
        <end position="705"/>
    </location>
</feature>
<evidence type="ECO:0000313" key="4">
    <source>
        <dbReference type="EMBL" id="KAK7470613.1"/>
    </source>
</evidence>
<organism evidence="4 5">
    <name type="scientific">Marasmiellus scandens</name>
    <dbReference type="NCBI Taxonomy" id="2682957"/>
    <lineage>
        <taxon>Eukaryota</taxon>
        <taxon>Fungi</taxon>
        <taxon>Dikarya</taxon>
        <taxon>Basidiomycota</taxon>
        <taxon>Agaricomycotina</taxon>
        <taxon>Agaricomycetes</taxon>
        <taxon>Agaricomycetidae</taxon>
        <taxon>Agaricales</taxon>
        <taxon>Marasmiineae</taxon>
        <taxon>Omphalotaceae</taxon>
        <taxon>Marasmiellus</taxon>
    </lineage>
</organism>
<feature type="compositionally biased region" description="Basic and acidic residues" evidence="1">
    <location>
        <begin position="247"/>
        <end position="257"/>
    </location>
</feature>
<feature type="compositionally biased region" description="Polar residues" evidence="1">
    <location>
        <begin position="476"/>
        <end position="485"/>
    </location>
</feature>
<feature type="compositionally biased region" description="Polar residues" evidence="1">
    <location>
        <begin position="159"/>
        <end position="183"/>
    </location>
</feature>